<evidence type="ECO:0000313" key="1">
    <source>
        <dbReference type="EMBL" id="OPC76436.1"/>
    </source>
</evidence>
<proteinExistence type="predicted"/>
<evidence type="ECO:0000313" key="2">
    <source>
        <dbReference type="EMBL" id="OPC79559.1"/>
    </source>
</evidence>
<dbReference type="EMBL" id="MWQN01000001">
    <property type="protein sequence ID" value="OPC79559.1"/>
    <property type="molecule type" value="Genomic_DNA"/>
</dbReference>
<evidence type="ECO:0000313" key="3">
    <source>
        <dbReference type="Proteomes" id="UP000190037"/>
    </source>
</evidence>
<dbReference type="InterPro" id="IPR011009">
    <property type="entry name" value="Kinase-like_dom_sf"/>
</dbReference>
<dbReference type="OrthoDB" id="2988131at2"/>
<dbReference type="SUPFAM" id="SSF56112">
    <property type="entry name" value="Protein kinase-like (PK-like)"/>
    <property type="match status" value="1"/>
</dbReference>
<name>A0A1T3NRV5_9ACTN</name>
<organism evidence="2 3">
    <name type="scientific">Embleya scabrispora</name>
    <dbReference type="NCBI Taxonomy" id="159449"/>
    <lineage>
        <taxon>Bacteria</taxon>
        <taxon>Bacillati</taxon>
        <taxon>Actinomycetota</taxon>
        <taxon>Actinomycetes</taxon>
        <taxon>Kitasatosporales</taxon>
        <taxon>Streptomycetaceae</taxon>
        <taxon>Embleya</taxon>
    </lineage>
</organism>
<gene>
    <name evidence="2" type="ORF">B4N89_00095</name>
    <name evidence="1" type="ORF">B4N89_47140</name>
</gene>
<evidence type="ECO:0008006" key="4">
    <source>
        <dbReference type="Google" id="ProtNLM"/>
    </source>
</evidence>
<dbReference type="AlphaFoldDB" id="A0A1T3NRV5"/>
<dbReference type="STRING" id="159449.B4N89_00095"/>
<reference evidence="2 3" key="1">
    <citation type="submission" date="2017-03" db="EMBL/GenBank/DDBJ databases">
        <title>Draft genome sequence of Streptomyces scabrisporus NF3, endophyte isolated from Amphipterygium adstringens.</title>
        <authorList>
            <person name="Vazquez M."/>
            <person name="Ceapa C.D."/>
            <person name="Rodriguez Luna D."/>
            <person name="Sanchez Esquivel S."/>
        </authorList>
    </citation>
    <scope>NUCLEOTIDE SEQUENCE [LARGE SCALE GENOMIC DNA]</scope>
    <source>
        <strain evidence="2 3">NF3</strain>
    </source>
</reference>
<comment type="caution">
    <text evidence="2">The sequence shown here is derived from an EMBL/GenBank/DDBJ whole genome shotgun (WGS) entry which is preliminary data.</text>
</comment>
<protein>
    <recommendedName>
        <fullName evidence="4">Protein kinase domain-containing protein</fullName>
    </recommendedName>
</protein>
<dbReference type="Proteomes" id="UP000190037">
    <property type="component" value="Unassembled WGS sequence"/>
</dbReference>
<keyword evidence="3" id="KW-1185">Reference proteome</keyword>
<sequence>MTMDPLLAAAVAALDVTDEPRALTTHHTHAWRAGRWKIKSTADPAAAVLLLHEARAVRLLHAQGLHPAHAEHGRVGDGIWTAVEFLPGVDLWQWCAPGRAPDPPPDFAPRLLTVAHRAFTALEHLNGAGWRHGDLQPWNILIGPTDEPVFVDHEYTHHPDLLPPAAPYRGGMDHATTPGVAQRLLHSAPDTHIRLTPADERHALAAALRWAWTGTTPQTTRDVGPGVTLDDLLEDIATGRHHVSLAQARPWPAPELEALIAHATSAPD</sequence>
<dbReference type="EMBL" id="MWQN01000007">
    <property type="protein sequence ID" value="OPC76436.1"/>
    <property type="molecule type" value="Genomic_DNA"/>
</dbReference>
<dbReference type="Gene3D" id="1.10.510.10">
    <property type="entry name" value="Transferase(Phosphotransferase) domain 1"/>
    <property type="match status" value="1"/>
</dbReference>
<accession>A0A1T3NRV5</accession>